<keyword evidence="1" id="KW-0812">Transmembrane</keyword>
<evidence type="ECO:0000313" key="2">
    <source>
        <dbReference type="EMBL" id="KTD23534.1"/>
    </source>
</evidence>
<proteinExistence type="predicted"/>
<dbReference type="Proteomes" id="UP000054869">
    <property type="component" value="Unassembled WGS sequence"/>
</dbReference>
<accession>A0A0W0VU15</accession>
<dbReference type="EMBL" id="LNYI01000013">
    <property type="protein sequence ID" value="KTD23534.1"/>
    <property type="molecule type" value="Genomic_DNA"/>
</dbReference>
<dbReference type="Pfam" id="PF11188">
    <property type="entry name" value="DUF2975"/>
    <property type="match status" value="1"/>
</dbReference>
<dbReference type="eggNOG" id="ENOG50339QN">
    <property type="taxonomic scope" value="Bacteria"/>
</dbReference>
<keyword evidence="1" id="KW-1133">Transmembrane helix</keyword>
<keyword evidence="1" id="KW-0472">Membrane</keyword>
<dbReference type="RefSeq" id="WP_231950084.1">
    <property type="nucleotide sequence ID" value="NZ_CAAAJD010000036.1"/>
</dbReference>
<feature type="transmembrane region" description="Helical" evidence="1">
    <location>
        <begin position="65"/>
        <end position="85"/>
    </location>
</feature>
<protein>
    <recommendedName>
        <fullName evidence="4">DUF2975 domain-containing protein</fullName>
    </recommendedName>
</protein>
<gene>
    <name evidence="2" type="ORF">Llan_0792</name>
</gene>
<dbReference type="InterPro" id="IPR021354">
    <property type="entry name" value="DUF2975"/>
</dbReference>
<dbReference type="PATRIC" id="fig|45067.4.peg.822"/>
<dbReference type="AlphaFoldDB" id="A0A0W0VU15"/>
<reference evidence="2 3" key="1">
    <citation type="submission" date="2015-11" db="EMBL/GenBank/DDBJ databases">
        <title>Genomic analysis of 38 Legionella species identifies large and diverse effector repertoires.</title>
        <authorList>
            <person name="Burstein D."/>
            <person name="Amaro F."/>
            <person name="Zusman T."/>
            <person name="Lifshitz Z."/>
            <person name="Cohen O."/>
            <person name="Gilbert J.A."/>
            <person name="Pupko T."/>
            <person name="Shuman H.A."/>
            <person name="Segal G."/>
        </authorList>
    </citation>
    <scope>NUCLEOTIDE SEQUENCE [LARGE SCALE GENOMIC DNA]</scope>
    <source>
        <strain evidence="2 3">ATCC 49751</strain>
    </source>
</reference>
<evidence type="ECO:0008006" key="4">
    <source>
        <dbReference type="Google" id="ProtNLM"/>
    </source>
</evidence>
<feature type="transmembrane region" description="Helical" evidence="1">
    <location>
        <begin position="143"/>
        <end position="167"/>
    </location>
</feature>
<evidence type="ECO:0000256" key="1">
    <source>
        <dbReference type="SAM" id="Phobius"/>
    </source>
</evidence>
<feature type="transmembrane region" description="Helical" evidence="1">
    <location>
        <begin position="12"/>
        <end position="35"/>
    </location>
</feature>
<feature type="transmembrane region" description="Helical" evidence="1">
    <location>
        <begin position="105"/>
        <end position="123"/>
    </location>
</feature>
<keyword evidence="3" id="KW-1185">Reference proteome</keyword>
<dbReference type="STRING" id="45067.Llan_0792"/>
<name>A0A0W0VU15_9GAMM</name>
<organism evidence="2 3">
    <name type="scientific">Legionella lansingensis</name>
    <dbReference type="NCBI Taxonomy" id="45067"/>
    <lineage>
        <taxon>Bacteria</taxon>
        <taxon>Pseudomonadati</taxon>
        <taxon>Pseudomonadota</taxon>
        <taxon>Gammaproteobacteria</taxon>
        <taxon>Legionellales</taxon>
        <taxon>Legionellaceae</taxon>
        <taxon>Legionella</taxon>
    </lineage>
</organism>
<sequence length="181" mass="20699">MMKKIQFTSHMFYLFFRSLCIFLPLVTTYLILFHLQGMLSLGFWNSIVSSSHIENTSDFSLVHRLVILGIHYLPLTVTVMICYKLAKLFRLYEQGDLFEDENIKLIKHIGILMLIGQLVQLIYQPMITAALSFNNPVGHRFASITLGSTNVSTVITALIILIASWIIKEANQLKTEVKFTI</sequence>
<evidence type="ECO:0000313" key="3">
    <source>
        <dbReference type="Proteomes" id="UP000054869"/>
    </source>
</evidence>
<comment type="caution">
    <text evidence="2">The sequence shown here is derived from an EMBL/GenBank/DDBJ whole genome shotgun (WGS) entry which is preliminary data.</text>
</comment>